<name>A0ACB7IPD9_PLECO</name>
<gene>
    <name evidence="1" type="ORF">CCMSSC00406_0000985</name>
</gene>
<protein>
    <submittedName>
        <fullName evidence="1">Uncharacterized protein</fullName>
    </submittedName>
</protein>
<sequence length="3536" mass="401437">MEAPSVADLERQAARIADPGVDLKTKHTLACEIQNMLDTIRESDSTRVLPQMIPAVLDLLRSTEVSFQKDSIEHNFRRVLLEIVYRLPINDVIRPHAVPISNCMLNVIRHDNEENSVNACKILIDSLRAYRILSEDFLNEFMSIFQQFFPRFQTLAQQYLSEDSMQVDTNSLMPGSNSFKLFAEMSMTVMMFIQLHRVMCAPTVQVTMPLALEAVKIEAPAQKSTREQYEANGGHWSGMAPSIKNSQVYSDFVTAQVKMVSYLAYGMRMSGEQFDSYGPPMILAALRILQDCPAHAINIRKDLMVVFRHLMATPHRSALLSQIDKLLDEKVLLGPAISSREILRVNVYSATADLFHHLRSELSLPQLEKVIHVFSRLLHNTSFGNNLHTLFAKMLFNLIDVIVTKEPSQGAIRLLSLMFESCLERLEALAAIQVQIGLTQDRKKEGAEPPDIVAIERARPIGGSMPLVERPEDALPGILSFIYMQSQLLTPFSRTECRLFFRALLHGFRVCLSALRKLDDSAPDGTLIFRFFESCVRCMSLIEPDPRVSEQNDAIDWIAPVLLEINMHVFQEVWTQKIDFFFQCAQKRIVLLNICQFLLNREHTSPTLLAIILRYLMEKLPYLGDYDDLTAAATIRLFKMAFGAVGVHAASNEPILASHLAKLLMDCFPLAAKATKPTHYFHLLRALFRTIGGGGGRFELLFKEVLPLLPEMLENLNRHLLASDGPTRDMIVELCLTVPLRLTNLIPYLSYLMRPLALALKGSPELVSQGLRTLELCIDNLTPDFLDPTLNIVLRELMEALHSHLKPLPANHGTAHNTIRILGKLGGRNRRLLLKEPSLKTRHHSDSAKVVVTFGGEAGQIDVSAVSKLAVQALKRPVAHDRAMAYEFIENCSSILLHEGINGKNVQDTYVLLVQGVFDAVHISELAMQSEQFIRRLSLSIFDLEIRQNQNRSAASRHIPSVAFSAYLEALPHALATDDAEKSQKAQALITRIVNDLTSMTEEQNVTMQDVVVLLHLMAGRFAAMSLEDSWINKNASAMGIKILTGAQSLGIKWLIDRQIEFVRALLHILKDLPPDLPRDYEEVLDVLRNVITICNSGMDFEGPGAKDSYTTIIQLVSFFIPSLSSSNTVVRQASQMCIELLAKICGKSVADIMLPHRERMLNGIYSKPLRALPYSVQIGMIEAVRYVVCLDPPVIEVNDEFLRLLHEALGFADAEDNSLINRANPRQSALEVTKLRVSCIKLLTASMGITDFFARQTQTRQRVTGVYFKSLYSSVTEIKDVAHDGLRVVLSYQARLPKELLQTGLRPILMNLADHKRLSVAGLEGLARLLELLTNYFKVEIGKKLLDHFRNVADPQMLQASSKLPLADNENIAKLVRLANIFHLLPQTANIFLEDLANAIVQVETQMHFYSQSPFSEPLAKLLDRFPVDGVDFMMKHLHFPRHLRTMRSIIQAKLAPNMERELASRTSILVRYCTPGGDTKFLYPALLTLQDLAEVRPDWIAENEHVITALVSLWRADTSSSDSSVLVPLEVTQRYSTILAIFYKALDATPRVDLLFDVVSVFSRNWAMDVVHVKHFLYTHVASSDDLAFQRNVFARFMIWMGDPNLPWSEKAAFIRYVINPTLIVLSSRPEKKNGLLTSDFVNRMHHLVWVGTLSQDIDDSVKIELIHFTTLLVQHYSEMLDEARKDIIKWAWHHISTDDAIVKHTAYLLTARFFAVVQTPQKFILRTWSGLLRPPHTDGKTTIRAEALAALVPSLPQMEPGDTNFPQWALTTRRLLTEEGTTQLLATYQLIIKHPQLFYPVRALFVPHIVNSLTKLGLSPASSSDYRSLSIDILQCVYDWETQAVQEAAAQTEKSSAVKTWHTPLGFRENIVSYLVRVAMINDPTNKLVAPRALALLEKMVHPSGWSDVTVGLRYFLRSLEQVMLHPSLMCTTSHIYVQIELTGDPALAQAVATAKILQVISAEQTDAWYTTNANLLQKLVRKGMVTDDYNLHDALHPVFERLLRLYPLPKEDEEPQQGEIAEFHTYVQTSITNGLRETTALRGTLLMLKSVVTVTPERIEPFLVLVMKLLSKLAKEHLNAMPNATGYENGVRLMILVFDILTTSVAFLSEHRRWLLSSLVAVIEKSKSLTLCRYVLDLARVWAFRQQDAYPTMKEKASLLQQMTAFERRGEILCHPYLELIHEIYTDPSMRRGDLTTRLEQPFLLGCYARDPVLREKFIDLLDMSIPRSLHSRLTYIIGVQNWEGLAEHNWIYLAVILLLGASDMENGTFVERRSGVMSSPLLPRPKTQQLLRPLQRLLYLDHQVAHETWISIFPAAWSWLSRKEQADLTQHMVTLLSKDYHIRQSELRPNVIQTLLTSIHSCVPPMTLPPHLVKYLAKTYGVWHISLELLTASLDYIKEDEVTIRDYVYDSLADVYAELAEEDLFYGLWRRRSVHVDTNIALAFEQNGMWEQASLAYESAQTKARSGAIPFSESEYCLWEDHWMLAAEKLQHWEALYELAKSEANHELVLESAWRTKDWSENREAIEEEINQLPEVPTPRRRVFETFIVLLRPQPVPEKQTEFMKLLEDAMQLSLRKWVALPSYLSAAHIPLLQHFQQFVELQEAVQIFGSLSFTNAQNLEKKSQELKMVLQAWRERLPNLHDDISVWSDLVAWRQNVFHAINKAYLPLVATNSTHGGSTSSNTYGFRGYHETAWIVNRFAHVARKHDLLEACFTLLGKIYTLPNIEITEAFLKLREEGRCHYQKPNNAQAGLEVINNTNLTYFNASQKAEFYTLKGMFHARFGRNEEANQAFGQAVQLDMGQPKAWAEWGKFNDRIFKEQPTEMPYAANAVSCYLQAAGSYKSGKSRPLLARVLWLLSIDDANLGISRAFDTYKGDAAYWYWITLIPQLCLSISHREVKQARYLLINIAKLYPQALFYQLRTTREELVLMKKAAAARAAQQAGALAGNTPNAEATQQSASTTPVQDATQANAAATPSTTFDPMTFPSRQASEHLEEVVQILKTAFPLLILSMETMIDQFHAKFKLSSEEETYRHIGLFLADAMQNYVVRVNAPDDEGKLNPHTIMSLGRMAQTLAPAIRTEFHQDFIASRPNHNEFIRKLQQWRDRYEALLDSRPLTQPMDVLSHYLAEFQYNKVDEVEIPGQYTEDKDTNQNFVRIQKFAPKVENVRTSGQPWKRFTVHGSDGTKTSFFVQLPCTRHSRREERVMQILHTLSGALSRKKETRKRNLAFHLPATISCSPMLRLYQMDASYISLGDIYDLHCQETGIAREEPVLVSGDKTKKVLREMRLANAKPSKTEYLTLKKEIIDEIQLKMVPDDILSRYMTRIMDSPSDLWQMRKQFALHVATTSFMTYLLCIPGRTPSRFQVSRSTGLIAMTELSPGISNASPVFANNDAVPFRFTPNIQQFLGIVHIEGIFTSGLMAMGRSLTEPEFDLEQQLCLFGRDEVTAWLMARGRPWTVDAQFRQLVSLNIDGVVKRAETLACKIEREQAANNPSNPPNVPVIQTITNLISTATNPIQLMKMAELYNPWF</sequence>
<evidence type="ECO:0000313" key="1">
    <source>
        <dbReference type="EMBL" id="KAG9218901.1"/>
    </source>
</evidence>
<evidence type="ECO:0000313" key="2">
    <source>
        <dbReference type="Proteomes" id="UP000824881"/>
    </source>
</evidence>
<dbReference type="EMBL" id="WQMT02000009">
    <property type="protein sequence ID" value="KAG9218901.1"/>
    <property type="molecule type" value="Genomic_DNA"/>
</dbReference>
<reference evidence="1 2" key="1">
    <citation type="journal article" date="2021" name="Appl. Environ. Microbiol.">
        <title>Genetic linkage and physical mapping for an oyster mushroom Pleurotus cornucopiae and QTL analysis for the trait cap color.</title>
        <authorList>
            <person name="Zhang Y."/>
            <person name="Gao W."/>
            <person name="Sonnenberg A."/>
            <person name="Chen Q."/>
            <person name="Zhang J."/>
            <person name="Huang C."/>
        </authorList>
    </citation>
    <scope>NUCLEOTIDE SEQUENCE [LARGE SCALE GENOMIC DNA]</scope>
    <source>
        <strain evidence="1">CCMSSC00406</strain>
    </source>
</reference>
<dbReference type="Proteomes" id="UP000824881">
    <property type="component" value="Unassembled WGS sequence"/>
</dbReference>
<proteinExistence type="predicted"/>
<organism evidence="1 2">
    <name type="scientific">Pleurotus cornucopiae</name>
    <name type="common">Cornucopia mushroom</name>
    <dbReference type="NCBI Taxonomy" id="5321"/>
    <lineage>
        <taxon>Eukaryota</taxon>
        <taxon>Fungi</taxon>
        <taxon>Dikarya</taxon>
        <taxon>Basidiomycota</taxon>
        <taxon>Agaricomycotina</taxon>
        <taxon>Agaricomycetes</taxon>
        <taxon>Agaricomycetidae</taxon>
        <taxon>Agaricales</taxon>
        <taxon>Pleurotineae</taxon>
        <taxon>Pleurotaceae</taxon>
        <taxon>Pleurotus</taxon>
    </lineage>
</organism>
<comment type="caution">
    <text evidence="1">The sequence shown here is derived from an EMBL/GenBank/DDBJ whole genome shotgun (WGS) entry which is preliminary data.</text>
</comment>
<keyword evidence="2" id="KW-1185">Reference proteome</keyword>
<accession>A0ACB7IPD9</accession>